<name>A0A9D1SWB9_9FIRM</name>
<dbReference type="GO" id="GO:0003700">
    <property type="term" value="F:DNA-binding transcription factor activity"/>
    <property type="evidence" value="ECO:0007669"/>
    <property type="project" value="InterPro"/>
</dbReference>
<dbReference type="SUPFAM" id="SSF46785">
    <property type="entry name" value="Winged helix' DNA-binding domain"/>
    <property type="match status" value="1"/>
</dbReference>
<dbReference type="EMBL" id="DVOE01000027">
    <property type="protein sequence ID" value="HIU98601.1"/>
    <property type="molecule type" value="Genomic_DNA"/>
</dbReference>
<protein>
    <submittedName>
        <fullName evidence="5">MarR family transcriptional regulator</fullName>
    </submittedName>
</protein>
<dbReference type="AlphaFoldDB" id="A0A9D1SWB9"/>
<accession>A0A9D1SWB9</accession>
<feature type="domain" description="HTH marR-type" evidence="4">
    <location>
        <begin position="1"/>
        <end position="134"/>
    </location>
</feature>
<evidence type="ECO:0000259" key="4">
    <source>
        <dbReference type="PROSITE" id="PS50995"/>
    </source>
</evidence>
<keyword evidence="3" id="KW-0804">Transcription</keyword>
<dbReference type="InterPro" id="IPR036390">
    <property type="entry name" value="WH_DNA-bd_sf"/>
</dbReference>
<sequence length="140" mass="15670">MKNAAFFFSAYRKLIRSYTDFQLNALEGYDLSPNEIVVLSSVETTPTASDIAAIADVSKALVSRSVKLLKEKKYITATVSPSDKREQELALTEEGRRVAELIDEANRRFFATALANFEENEKEALRMLLGMMLRNLDIGG</sequence>
<dbReference type="GO" id="GO:0003677">
    <property type="term" value="F:DNA binding"/>
    <property type="evidence" value="ECO:0007669"/>
    <property type="project" value="UniProtKB-KW"/>
</dbReference>
<dbReference type="Gene3D" id="1.10.10.10">
    <property type="entry name" value="Winged helix-like DNA-binding domain superfamily/Winged helix DNA-binding domain"/>
    <property type="match status" value="1"/>
</dbReference>
<dbReference type="Proteomes" id="UP000886857">
    <property type="component" value="Unassembled WGS sequence"/>
</dbReference>
<dbReference type="Pfam" id="PF12802">
    <property type="entry name" value="MarR_2"/>
    <property type="match status" value="1"/>
</dbReference>
<keyword evidence="2" id="KW-0238">DNA-binding</keyword>
<proteinExistence type="predicted"/>
<evidence type="ECO:0000313" key="6">
    <source>
        <dbReference type="Proteomes" id="UP000886857"/>
    </source>
</evidence>
<dbReference type="PANTHER" id="PTHR42756:SF1">
    <property type="entry name" value="TRANSCRIPTIONAL REPRESSOR OF EMRAB OPERON"/>
    <property type="match status" value="1"/>
</dbReference>
<keyword evidence="1" id="KW-0805">Transcription regulation</keyword>
<dbReference type="PANTHER" id="PTHR42756">
    <property type="entry name" value="TRANSCRIPTIONAL REGULATOR, MARR"/>
    <property type="match status" value="1"/>
</dbReference>
<organism evidence="5 6">
    <name type="scientific">Candidatus Limadaptatus stercoripullorum</name>
    <dbReference type="NCBI Taxonomy" id="2840846"/>
    <lineage>
        <taxon>Bacteria</taxon>
        <taxon>Bacillati</taxon>
        <taxon>Bacillota</taxon>
        <taxon>Clostridia</taxon>
        <taxon>Eubacteriales</taxon>
        <taxon>Candidatus Limadaptatus</taxon>
    </lineage>
</organism>
<evidence type="ECO:0000256" key="1">
    <source>
        <dbReference type="ARBA" id="ARBA00023015"/>
    </source>
</evidence>
<reference evidence="5" key="1">
    <citation type="submission" date="2020-10" db="EMBL/GenBank/DDBJ databases">
        <authorList>
            <person name="Gilroy R."/>
        </authorList>
    </citation>
    <scope>NUCLEOTIDE SEQUENCE</scope>
    <source>
        <strain evidence="5">10406</strain>
    </source>
</reference>
<dbReference type="SMART" id="SM00347">
    <property type="entry name" value="HTH_MARR"/>
    <property type="match status" value="1"/>
</dbReference>
<gene>
    <name evidence="5" type="ORF">IAC73_02010</name>
</gene>
<reference evidence="5" key="2">
    <citation type="journal article" date="2021" name="PeerJ">
        <title>Extensive microbial diversity within the chicken gut microbiome revealed by metagenomics and culture.</title>
        <authorList>
            <person name="Gilroy R."/>
            <person name="Ravi A."/>
            <person name="Getino M."/>
            <person name="Pursley I."/>
            <person name="Horton D.L."/>
            <person name="Alikhan N.F."/>
            <person name="Baker D."/>
            <person name="Gharbi K."/>
            <person name="Hall N."/>
            <person name="Watson M."/>
            <person name="Adriaenssens E.M."/>
            <person name="Foster-Nyarko E."/>
            <person name="Jarju S."/>
            <person name="Secka A."/>
            <person name="Antonio M."/>
            <person name="Oren A."/>
            <person name="Chaudhuri R.R."/>
            <person name="La Ragione R."/>
            <person name="Hildebrand F."/>
            <person name="Pallen M.J."/>
        </authorList>
    </citation>
    <scope>NUCLEOTIDE SEQUENCE</scope>
    <source>
        <strain evidence="5">10406</strain>
    </source>
</reference>
<evidence type="ECO:0000256" key="3">
    <source>
        <dbReference type="ARBA" id="ARBA00023163"/>
    </source>
</evidence>
<evidence type="ECO:0000313" key="5">
    <source>
        <dbReference type="EMBL" id="HIU98601.1"/>
    </source>
</evidence>
<dbReference type="PROSITE" id="PS50995">
    <property type="entry name" value="HTH_MARR_2"/>
    <property type="match status" value="1"/>
</dbReference>
<comment type="caution">
    <text evidence="5">The sequence shown here is derived from an EMBL/GenBank/DDBJ whole genome shotgun (WGS) entry which is preliminary data.</text>
</comment>
<dbReference type="InterPro" id="IPR000835">
    <property type="entry name" value="HTH_MarR-typ"/>
</dbReference>
<evidence type="ECO:0000256" key="2">
    <source>
        <dbReference type="ARBA" id="ARBA00023125"/>
    </source>
</evidence>
<dbReference type="InterPro" id="IPR036388">
    <property type="entry name" value="WH-like_DNA-bd_sf"/>
</dbReference>